<dbReference type="EMBL" id="JNAD02000001">
    <property type="protein sequence ID" value="RKM99426.1"/>
    <property type="molecule type" value="Genomic_DNA"/>
</dbReference>
<dbReference type="InterPro" id="IPR001932">
    <property type="entry name" value="PPM-type_phosphatase-like_dom"/>
</dbReference>
<protein>
    <submittedName>
        <fullName evidence="5">Serine/threonine-protein phosphatase</fullName>
    </submittedName>
</protein>
<dbReference type="SMART" id="SM00331">
    <property type="entry name" value="PP2C_SIG"/>
    <property type="match status" value="1"/>
</dbReference>
<evidence type="ECO:0000256" key="2">
    <source>
        <dbReference type="SAM" id="MobiDB-lite"/>
    </source>
</evidence>
<dbReference type="PANTHER" id="PTHR43156">
    <property type="entry name" value="STAGE II SPORULATION PROTEIN E-RELATED"/>
    <property type="match status" value="1"/>
</dbReference>
<dbReference type="InterPro" id="IPR052016">
    <property type="entry name" value="Bact_Sigma-Reg"/>
</dbReference>
<organism evidence="5 6">
    <name type="scientific">Streptomyces xinghaiensis</name>
    <dbReference type="NCBI Taxonomy" id="1038928"/>
    <lineage>
        <taxon>Bacteria</taxon>
        <taxon>Bacillati</taxon>
        <taxon>Actinomycetota</taxon>
        <taxon>Actinomycetes</taxon>
        <taxon>Kitasatosporales</taxon>
        <taxon>Streptomycetaceae</taxon>
        <taxon>Streptomyces</taxon>
    </lineage>
</organism>
<dbReference type="GO" id="GO:0016791">
    <property type="term" value="F:phosphatase activity"/>
    <property type="evidence" value="ECO:0007669"/>
    <property type="project" value="TreeGrafter"/>
</dbReference>
<dbReference type="PANTHER" id="PTHR43156:SF2">
    <property type="entry name" value="STAGE II SPORULATION PROTEIN E"/>
    <property type="match status" value="1"/>
</dbReference>
<gene>
    <name evidence="5" type="ORF">SFRA_000175</name>
</gene>
<evidence type="ECO:0000256" key="3">
    <source>
        <dbReference type="SAM" id="Phobius"/>
    </source>
</evidence>
<keyword evidence="6" id="KW-1185">Reference proteome</keyword>
<reference evidence="5 6" key="1">
    <citation type="journal article" date="2014" name="Genome Announc.">
        <title>Draft Genome Sequence of Streptomyces fradiae ATCC 19609, a Strain Highly Sensitive to Antibiotics.</title>
        <authorList>
            <person name="Bekker O.B."/>
            <person name="Klimina K.M."/>
            <person name="Vatlin A.A."/>
            <person name="Zakharevich N.V."/>
            <person name="Kasianov A.S."/>
            <person name="Danilenko V.N."/>
        </authorList>
    </citation>
    <scope>NUCLEOTIDE SEQUENCE [LARGE SCALE GENOMIC DNA]</scope>
    <source>
        <strain evidence="5 6">ATCC 19609</strain>
    </source>
</reference>
<proteinExistence type="predicted"/>
<evidence type="ECO:0000313" key="6">
    <source>
        <dbReference type="Proteomes" id="UP000028058"/>
    </source>
</evidence>
<dbReference type="AlphaFoldDB" id="A0A420VAT4"/>
<accession>A0A420VAT4</accession>
<dbReference type="SUPFAM" id="SSF81606">
    <property type="entry name" value="PP2C-like"/>
    <property type="match status" value="1"/>
</dbReference>
<feature type="transmembrane region" description="Helical" evidence="3">
    <location>
        <begin position="69"/>
        <end position="90"/>
    </location>
</feature>
<dbReference type="Pfam" id="PF07228">
    <property type="entry name" value="SpoIIE"/>
    <property type="match status" value="1"/>
</dbReference>
<dbReference type="InterPro" id="IPR036457">
    <property type="entry name" value="PPM-type-like_dom_sf"/>
</dbReference>
<evidence type="ECO:0000259" key="4">
    <source>
        <dbReference type="SMART" id="SM00331"/>
    </source>
</evidence>
<name>A0A420VAT4_9ACTN</name>
<dbReference type="Gene3D" id="3.60.40.10">
    <property type="entry name" value="PPM-type phosphatase domain"/>
    <property type="match status" value="1"/>
</dbReference>
<comment type="caution">
    <text evidence="5">The sequence shown here is derived from an EMBL/GenBank/DDBJ whole genome shotgun (WGS) entry which is preliminary data.</text>
</comment>
<keyword evidence="3" id="KW-0472">Membrane</keyword>
<dbReference type="OrthoDB" id="342342at2"/>
<keyword evidence="3" id="KW-1133">Transmembrane helix</keyword>
<keyword evidence="3" id="KW-0812">Transmembrane</keyword>
<feature type="transmembrane region" description="Helical" evidence="3">
    <location>
        <begin position="45"/>
        <end position="62"/>
    </location>
</feature>
<feature type="domain" description="PPM-type phosphatase" evidence="4">
    <location>
        <begin position="122"/>
        <end position="347"/>
    </location>
</feature>
<evidence type="ECO:0000256" key="1">
    <source>
        <dbReference type="ARBA" id="ARBA00022801"/>
    </source>
</evidence>
<dbReference type="FunFam" id="3.60.40.10:FF:000058">
    <property type="entry name" value="Stage II sporulation protein E"/>
    <property type="match status" value="1"/>
</dbReference>
<keyword evidence="1" id="KW-0378">Hydrolase</keyword>
<dbReference type="Proteomes" id="UP000028058">
    <property type="component" value="Unassembled WGS sequence"/>
</dbReference>
<feature type="region of interest" description="Disordered" evidence="2">
    <location>
        <begin position="346"/>
        <end position="372"/>
    </location>
</feature>
<sequence>MVPYGLILAGVVINLMVPRGTTVSATYAAAPLAAAALWTLRGTLAVSAVAVAAMSLNAFWWDRLSTNEALIRLTTVVFVALLSLTLNSALRHSVIRLASARQIAEAAQIAVLPTPPGRIGHLSVAVRYEAAYTGARIGGDLYAVQRTPYGIRMVVGDVRGKGLSAVDAVTVVLGAFREAAGREADLAVVAAWIENALRREAEQRARTDQEAEEFVTVVLAEVPAGEPGRLRIVNRGHPPPLLFTADGTVRLLEPESYALPLGLAAPDGEPHAGRTVVPFPPAATLLLYTDGVTEARDSAGVFYDPVARLHGRVFTEPAALLDTLLEDVEAHTDGRTVDDMALLAVTRDPDEPRPGALPSSRADEGFGLRPNP</sequence>
<evidence type="ECO:0000313" key="5">
    <source>
        <dbReference type="EMBL" id="RKM99426.1"/>
    </source>
</evidence>